<comment type="subcellular location">
    <subcellularLocation>
        <location evidence="1">Cell membrane</location>
        <topology evidence="1">Multi-pass membrane protein</topology>
    </subcellularLocation>
</comment>
<dbReference type="EMBL" id="RKHR01000003">
    <property type="protein sequence ID" value="ROS05051.1"/>
    <property type="molecule type" value="Genomic_DNA"/>
</dbReference>
<feature type="transmembrane region" description="Helical" evidence="6">
    <location>
        <begin position="109"/>
        <end position="130"/>
    </location>
</feature>
<evidence type="ECO:0000256" key="2">
    <source>
        <dbReference type="ARBA" id="ARBA00022475"/>
    </source>
</evidence>
<feature type="transmembrane region" description="Helical" evidence="6">
    <location>
        <begin position="383"/>
        <end position="405"/>
    </location>
</feature>
<keyword evidence="3 6" id="KW-0812">Transmembrane</keyword>
<name>A0A3N2DYW6_9GAMM</name>
<keyword evidence="4 6" id="KW-1133">Transmembrane helix</keyword>
<dbReference type="Pfam" id="PF13440">
    <property type="entry name" value="Polysacc_synt_3"/>
    <property type="match status" value="1"/>
</dbReference>
<evidence type="ECO:0000256" key="6">
    <source>
        <dbReference type="SAM" id="Phobius"/>
    </source>
</evidence>
<sequence>MASFLQNSAMLVVASALSQAVSFALMPVITHLYSPEDYGVYATFIAIVLIIYPVVAWRLNAAITISDNDSDAQGLFCLSWLAVLITVVALQVVTCICYFFLGLGEPEYLYVPVVLLVMGFCLTSQSRLIYINKFKGMAYARIVDNISDRLLAIVLALVIAGGVSAVFLVLARIVGATASFLVSIIYLKVNASLTFTLLSYSRAITLLSKYRSYLLYSTPSLLLDSFGRYVPVLVFAFFYTPEDAAFFLLAMQLVNMPIVLLGDGLANSFIKYSSDNRSNIKGIANLILDVSVLLLYLFVPVSLVLLCFGELLFSIVFGELWRSSGWYASVLISGTYFMLIHRVFSGLFELYGRQRVRFIFDVFLVLAKLLVVCLVVFFDSPAIYVVVGVTLVNIFVYLFAVFYLYRFVLKQALVVLPFFKALVVNVPLLFVLYLNWQQWDLLSYAVLVACFLVFSVCVPFLKEGRRAVRLISYR</sequence>
<feature type="transmembrane region" description="Helical" evidence="6">
    <location>
        <begin position="441"/>
        <end position="461"/>
    </location>
</feature>
<dbReference type="PANTHER" id="PTHR30250:SF28">
    <property type="entry name" value="POLYSACCHARIDE BIOSYNTHESIS PROTEIN"/>
    <property type="match status" value="1"/>
</dbReference>
<feature type="transmembrane region" description="Helical" evidence="6">
    <location>
        <begin position="78"/>
        <end position="103"/>
    </location>
</feature>
<comment type="caution">
    <text evidence="7">The sequence shown here is derived from an EMBL/GenBank/DDBJ whole genome shotgun (WGS) entry which is preliminary data.</text>
</comment>
<feature type="transmembrane region" description="Helical" evidence="6">
    <location>
        <begin position="412"/>
        <end position="435"/>
    </location>
</feature>
<feature type="transmembrane region" description="Helical" evidence="6">
    <location>
        <begin position="356"/>
        <end position="377"/>
    </location>
</feature>
<dbReference type="OrthoDB" id="9815248at2"/>
<feature type="transmembrane region" description="Helical" evidence="6">
    <location>
        <begin position="325"/>
        <end position="344"/>
    </location>
</feature>
<feature type="transmembrane region" description="Helical" evidence="6">
    <location>
        <begin position="150"/>
        <end position="174"/>
    </location>
</feature>
<feature type="transmembrane region" description="Helical" evidence="6">
    <location>
        <begin position="180"/>
        <end position="200"/>
    </location>
</feature>
<feature type="transmembrane region" description="Helical" evidence="6">
    <location>
        <begin position="38"/>
        <end position="57"/>
    </location>
</feature>
<evidence type="ECO:0000256" key="5">
    <source>
        <dbReference type="ARBA" id="ARBA00023136"/>
    </source>
</evidence>
<evidence type="ECO:0000313" key="8">
    <source>
        <dbReference type="Proteomes" id="UP000275394"/>
    </source>
</evidence>
<accession>A0A3N2DYW6</accession>
<reference evidence="7 8" key="1">
    <citation type="submission" date="2018-11" db="EMBL/GenBank/DDBJ databases">
        <title>Genomic Encyclopedia of Type Strains, Phase IV (KMG-IV): sequencing the most valuable type-strain genomes for metagenomic binning, comparative biology and taxonomic classification.</title>
        <authorList>
            <person name="Goeker M."/>
        </authorList>
    </citation>
    <scope>NUCLEOTIDE SEQUENCE [LARGE SCALE GENOMIC DNA]</scope>
    <source>
        <strain evidence="7 8">DSM 100316</strain>
    </source>
</reference>
<dbReference type="AlphaFoldDB" id="A0A3N2DYW6"/>
<keyword evidence="8" id="KW-1185">Reference proteome</keyword>
<feature type="transmembrane region" description="Helical" evidence="6">
    <location>
        <begin position="245"/>
        <end position="266"/>
    </location>
</feature>
<organism evidence="7 8">
    <name type="scientific">Sinobacterium caligoides</name>
    <dbReference type="NCBI Taxonomy" id="933926"/>
    <lineage>
        <taxon>Bacteria</taxon>
        <taxon>Pseudomonadati</taxon>
        <taxon>Pseudomonadota</taxon>
        <taxon>Gammaproteobacteria</taxon>
        <taxon>Cellvibrionales</taxon>
        <taxon>Spongiibacteraceae</taxon>
        <taxon>Sinobacterium</taxon>
    </lineage>
</organism>
<dbReference type="PANTHER" id="PTHR30250">
    <property type="entry name" value="PST FAMILY PREDICTED COLANIC ACID TRANSPORTER"/>
    <property type="match status" value="1"/>
</dbReference>
<gene>
    <name evidence="7" type="ORF">EDC56_0573</name>
</gene>
<dbReference type="GO" id="GO:0005886">
    <property type="term" value="C:plasma membrane"/>
    <property type="evidence" value="ECO:0007669"/>
    <property type="project" value="UniProtKB-SubCell"/>
</dbReference>
<evidence type="ECO:0000256" key="1">
    <source>
        <dbReference type="ARBA" id="ARBA00004651"/>
    </source>
</evidence>
<dbReference type="Proteomes" id="UP000275394">
    <property type="component" value="Unassembled WGS sequence"/>
</dbReference>
<dbReference type="RefSeq" id="WP_148059286.1">
    <property type="nucleotide sequence ID" value="NZ_RKHR01000003.1"/>
</dbReference>
<feature type="transmembrane region" description="Helical" evidence="6">
    <location>
        <begin position="221"/>
        <end position="239"/>
    </location>
</feature>
<keyword evidence="2" id="KW-1003">Cell membrane</keyword>
<dbReference type="InterPro" id="IPR050833">
    <property type="entry name" value="Poly_Biosynth_Transport"/>
</dbReference>
<feature type="transmembrane region" description="Helical" evidence="6">
    <location>
        <begin position="286"/>
        <end position="313"/>
    </location>
</feature>
<protein>
    <submittedName>
        <fullName evidence="7">O-antigen/teichoic acid export membrane protein</fullName>
    </submittedName>
</protein>
<keyword evidence="5 6" id="KW-0472">Membrane</keyword>
<evidence type="ECO:0000256" key="4">
    <source>
        <dbReference type="ARBA" id="ARBA00022989"/>
    </source>
</evidence>
<evidence type="ECO:0000256" key="3">
    <source>
        <dbReference type="ARBA" id="ARBA00022692"/>
    </source>
</evidence>
<evidence type="ECO:0000313" key="7">
    <source>
        <dbReference type="EMBL" id="ROS05051.1"/>
    </source>
</evidence>
<proteinExistence type="predicted"/>